<reference evidence="1" key="1">
    <citation type="journal article" date="2020" name="bioRxiv">
        <title>Chromosome-level reference genome of the European wasp spider Argiope bruennichi: a resource for studies on range expansion and evolutionary adaptation.</title>
        <authorList>
            <person name="Sheffer M.M."/>
            <person name="Hoppe A."/>
            <person name="Krehenwinkel H."/>
            <person name="Uhl G."/>
            <person name="Kuss A.W."/>
            <person name="Jensen L."/>
            <person name="Jensen C."/>
            <person name="Gillespie R.G."/>
            <person name="Hoff K.J."/>
            <person name="Prost S."/>
        </authorList>
    </citation>
    <scope>NUCLEOTIDE SEQUENCE</scope>
</reference>
<dbReference type="EMBL" id="JABXBU010002227">
    <property type="protein sequence ID" value="KAF8773187.1"/>
    <property type="molecule type" value="Genomic_DNA"/>
</dbReference>
<evidence type="ECO:0000313" key="1">
    <source>
        <dbReference type="EMBL" id="KAF8773187.1"/>
    </source>
</evidence>
<name>A0A8T0EH34_ARGBR</name>
<protein>
    <submittedName>
        <fullName evidence="1">Uncharacterized protein</fullName>
    </submittedName>
</protein>
<comment type="caution">
    <text evidence="1">The sequence shown here is derived from an EMBL/GenBank/DDBJ whole genome shotgun (WGS) entry which is preliminary data.</text>
</comment>
<dbReference type="AlphaFoldDB" id="A0A8T0EH34"/>
<organism evidence="1 2">
    <name type="scientific">Argiope bruennichi</name>
    <name type="common">Wasp spider</name>
    <name type="synonym">Aranea bruennichi</name>
    <dbReference type="NCBI Taxonomy" id="94029"/>
    <lineage>
        <taxon>Eukaryota</taxon>
        <taxon>Metazoa</taxon>
        <taxon>Ecdysozoa</taxon>
        <taxon>Arthropoda</taxon>
        <taxon>Chelicerata</taxon>
        <taxon>Arachnida</taxon>
        <taxon>Araneae</taxon>
        <taxon>Araneomorphae</taxon>
        <taxon>Entelegynae</taxon>
        <taxon>Araneoidea</taxon>
        <taxon>Araneidae</taxon>
        <taxon>Argiope</taxon>
    </lineage>
</organism>
<keyword evidence="2" id="KW-1185">Reference proteome</keyword>
<gene>
    <name evidence="1" type="ORF">HNY73_015867</name>
</gene>
<sequence>MWPMKITPQRNQAPGEVCTQNTHFSSRRVCRGAILLGLHIPNIYFVQLWQKDFFQHFQVRNCCHLSLQYHPLQKLETNNPNSGHYTPNTIKGLLGRGVLGTAFTTVAHVLLIEKLNGMCHMHVAEQHNHVH</sequence>
<accession>A0A8T0EH34</accession>
<proteinExistence type="predicted"/>
<reference evidence="1" key="2">
    <citation type="submission" date="2020-06" db="EMBL/GenBank/DDBJ databases">
        <authorList>
            <person name="Sheffer M."/>
        </authorList>
    </citation>
    <scope>NUCLEOTIDE SEQUENCE</scope>
</reference>
<evidence type="ECO:0000313" key="2">
    <source>
        <dbReference type="Proteomes" id="UP000807504"/>
    </source>
</evidence>
<dbReference type="Proteomes" id="UP000807504">
    <property type="component" value="Unassembled WGS sequence"/>
</dbReference>